<keyword evidence="2" id="KW-1133">Transmembrane helix</keyword>
<dbReference type="RefSeq" id="XP_037878167.1">
    <property type="nucleotide sequence ID" value="XM_038022313.1"/>
</dbReference>
<feature type="transmembrane region" description="Helical" evidence="2">
    <location>
        <begin position="66"/>
        <end position="87"/>
    </location>
</feature>
<evidence type="ECO:0000256" key="2">
    <source>
        <dbReference type="SAM" id="Phobius"/>
    </source>
</evidence>
<keyword evidence="3" id="KW-0732">Signal</keyword>
<feature type="region of interest" description="Disordered" evidence="1">
    <location>
        <begin position="402"/>
        <end position="467"/>
    </location>
</feature>
<feature type="compositionally biased region" description="Acidic residues" evidence="1">
    <location>
        <begin position="113"/>
        <end position="125"/>
    </location>
</feature>
<evidence type="ECO:0000313" key="4">
    <source>
        <dbReference type="EMBL" id="CDJ35878.1"/>
    </source>
</evidence>
<feature type="compositionally biased region" description="Polar residues" evidence="1">
    <location>
        <begin position="132"/>
        <end position="141"/>
    </location>
</feature>
<feature type="chain" id="PRO_5004671726" description="Transmembrane protein" evidence="3">
    <location>
        <begin position="25"/>
        <end position="467"/>
    </location>
</feature>
<protein>
    <recommendedName>
        <fullName evidence="6">Transmembrane protein</fullName>
    </recommendedName>
</protein>
<dbReference type="Proteomes" id="UP000030744">
    <property type="component" value="Unassembled WGS sequence"/>
</dbReference>
<reference evidence="4" key="2">
    <citation type="submission" date="2013-10" db="EMBL/GenBank/DDBJ databases">
        <authorList>
            <person name="Aslett M."/>
        </authorList>
    </citation>
    <scope>NUCLEOTIDE SEQUENCE [LARGE SCALE GENOMIC DNA]</scope>
    <source>
        <strain evidence="4">Houghton</strain>
    </source>
</reference>
<accession>U6KKB6</accession>
<dbReference type="GeneID" id="60404005"/>
<dbReference type="EMBL" id="HG734927">
    <property type="protein sequence ID" value="CDJ35878.1"/>
    <property type="molecule type" value="Genomic_DNA"/>
</dbReference>
<dbReference type="VEuPathDB" id="ToxoDB:EMH_0039040"/>
<feature type="region of interest" description="Disordered" evidence="1">
    <location>
        <begin position="333"/>
        <end position="364"/>
    </location>
</feature>
<evidence type="ECO:0000313" key="5">
    <source>
        <dbReference type="Proteomes" id="UP000030744"/>
    </source>
</evidence>
<feature type="compositionally biased region" description="Low complexity" evidence="1">
    <location>
        <begin position="340"/>
        <end position="357"/>
    </location>
</feature>
<feature type="compositionally biased region" description="Basic and acidic residues" evidence="1">
    <location>
        <begin position="404"/>
        <end position="423"/>
    </location>
</feature>
<keyword evidence="2" id="KW-0472">Membrane</keyword>
<feature type="region of interest" description="Disordered" evidence="1">
    <location>
        <begin position="113"/>
        <end position="178"/>
    </location>
</feature>
<feature type="compositionally biased region" description="Low complexity" evidence="1">
    <location>
        <begin position="453"/>
        <end position="467"/>
    </location>
</feature>
<evidence type="ECO:0008006" key="6">
    <source>
        <dbReference type="Google" id="ProtNLM"/>
    </source>
</evidence>
<sequence length="467" mass="49258">MARSCTAFLAAFAALSAFVVTTSGQYHAGYATSQHEEPGSITENQVPSEFYHGSNFVELRRKHVPVLLHLAVAAASLAVVFAIVHCFRRLSGHTRARRFGFLGRRLASVGEDTCGEESQAADEEGQQPKGAEQQSEEQQQPRGADQQTEEHQQAQGAYHQAGEEQQPQGAEGGVPSQEDVEKALDAYEKALVEAGGSRDRLVTTMADMVFGMVSGGTAAQELPSWKRIIGAAFYGAQRLMDVATRGVALPPPGTPAPMRVGEMIVQALARPELVESLRDAAQKHSTATRAAERAAEVLALRAAATGRHADLVQAMRVATELLVLQRGERGTQRAGVPISRGTQAAAQALQTAGQRAGDSASGRHATDIGRAVAKGGATSEGFVSQVSTMMLEAAGVSGRPIPETSRRVLETGSKLSEEWKEEQTGASPEKDSDEEQGEGSGRKGYGRRPPSPSSGSGSSPSPGPSKV</sequence>
<organism evidence="4 5">
    <name type="scientific">Eimeria mitis</name>
    <dbReference type="NCBI Taxonomy" id="44415"/>
    <lineage>
        <taxon>Eukaryota</taxon>
        <taxon>Sar</taxon>
        <taxon>Alveolata</taxon>
        <taxon>Apicomplexa</taxon>
        <taxon>Conoidasida</taxon>
        <taxon>Coccidia</taxon>
        <taxon>Eucoccidiorida</taxon>
        <taxon>Eimeriorina</taxon>
        <taxon>Eimeriidae</taxon>
        <taxon>Eimeria</taxon>
    </lineage>
</organism>
<keyword evidence="5" id="KW-1185">Reference proteome</keyword>
<evidence type="ECO:0000256" key="3">
    <source>
        <dbReference type="SAM" id="SignalP"/>
    </source>
</evidence>
<feature type="signal peptide" evidence="3">
    <location>
        <begin position="1"/>
        <end position="24"/>
    </location>
</feature>
<reference evidence="4" key="1">
    <citation type="submission" date="2013-10" db="EMBL/GenBank/DDBJ databases">
        <title>Genomic analysis of the causative agents of coccidiosis in chickens.</title>
        <authorList>
            <person name="Reid A.J."/>
            <person name="Blake D."/>
            <person name="Billington K."/>
            <person name="Browne H."/>
            <person name="Dunn M."/>
            <person name="Hung S."/>
            <person name="Kawahara F."/>
            <person name="Miranda-Saavedra D."/>
            <person name="Mourier T."/>
            <person name="Nagra H."/>
            <person name="Otto T.D."/>
            <person name="Rawlings N."/>
            <person name="Sanchez A."/>
            <person name="Sanders M."/>
            <person name="Subramaniam C."/>
            <person name="Tay Y."/>
            <person name="Dear P."/>
            <person name="Doerig C."/>
            <person name="Gruber A."/>
            <person name="Parkinson J."/>
            <person name="Shirley M."/>
            <person name="Wan K.L."/>
            <person name="Berriman M."/>
            <person name="Tomley F."/>
            <person name="Pain A."/>
        </authorList>
    </citation>
    <scope>NUCLEOTIDE SEQUENCE [LARGE SCALE GENOMIC DNA]</scope>
    <source>
        <strain evidence="4">Houghton</strain>
    </source>
</reference>
<keyword evidence="2" id="KW-0812">Transmembrane</keyword>
<evidence type="ECO:0000256" key="1">
    <source>
        <dbReference type="SAM" id="MobiDB-lite"/>
    </source>
</evidence>
<gene>
    <name evidence="4" type="ORF">EMH_0039040</name>
</gene>
<feature type="compositionally biased region" description="Low complexity" evidence="1">
    <location>
        <begin position="153"/>
        <end position="169"/>
    </location>
</feature>
<proteinExistence type="predicted"/>
<dbReference type="AlphaFoldDB" id="U6KKB6"/>
<name>U6KKB6_9EIME</name>